<accession>A0A2N1MNL5</accession>
<reference evidence="2 3" key="1">
    <citation type="submission" date="2016-04" db="EMBL/GenBank/DDBJ databases">
        <title>Genome analyses suggest a sexual origin of heterokaryosis in a supposedly ancient asexual fungus.</title>
        <authorList>
            <person name="Ropars J."/>
            <person name="Sedzielewska K."/>
            <person name="Noel J."/>
            <person name="Charron P."/>
            <person name="Farinelli L."/>
            <person name="Marton T."/>
            <person name="Kruger M."/>
            <person name="Pelin A."/>
            <person name="Brachmann A."/>
            <person name="Corradi N."/>
        </authorList>
    </citation>
    <scope>NUCLEOTIDE SEQUENCE [LARGE SCALE GENOMIC DNA]</scope>
    <source>
        <strain evidence="2 3">C2</strain>
    </source>
</reference>
<proteinExistence type="predicted"/>
<dbReference type="Proteomes" id="UP000233469">
    <property type="component" value="Unassembled WGS sequence"/>
</dbReference>
<keyword evidence="1" id="KW-0472">Membrane</keyword>
<evidence type="ECO:0000313" key="2">
    <source>
        <dbReference type="EMBL" id="PKK63219.1"/>
    </source>
</evidence>
<sequence length="54" mass="6539">MKEGHMKEILFGNYVIMRYRIIIIIIIITVQENYYQRSKFDDCLHKQNFGTANK</sequence>
<dbReference type="AlphaFoldDB" id="A0A2N1MNL5"/>
<gene>
    <name evidence="2" type="ORF">RhiirC2_758544</name>
</gene>
<feature type="transmembrane region" description="Helical" evidence="1">
    <location>
        <begin position="12"/>
        <end position="30"/>
    </location>
</feature>
<organism evidence="2 3">
    <name type="scientific">Rhizophagus irregularis</name>
    <dbReference type="NCBI Taxonomy" id="588596"/>
    <lineage>
        <taxon>Eukaryota</taxon>
        <taxon>Fungi</taxon>
        <taxon>Fungi incertae sedis</taxon>
        <taxon>Mucoromycota</taxon>
        <taxon>Glomeromycotina</taxon>
        <taxon>Glomeromycetes</taxon>
        <taxon>Glomerales</taxon>
        <taxon>Glomeraceae</taxon>
        <taxon>Rhizophagus</taxon>
    </lineage>
</organism>
<evidence type="ECO:0000256" key="1">
    <source>
        <dbReference type="SAM" id="Phobius"/>
    </source>
</evidence>
<protein>
    <submittedName>
        <fullName evidence="2">Uncharacterized protein</fullName>
    </submittedName>
</protein>
<comment type="caution">
    <text evidence="2">The sequence shown here is derived from an EMBL/GenBank/DDBJ whole genome shotgun (WGS) entry which is preliminary data.</text>
</comment>
<dbReference type="EMBL" id="LLXL01001701">
    <property type="protein sequence ID" value="PKK63219.1"/>
    <property type="molecule type" value="Genomic_DNA"/>
</dbReference>
<keyword evidence="1" id="KW-0812">Transmembrane</keyword>
<reference evidence="2 3" key="2">
    <citation type="submission" date="2017-10" db="EMBL/GenBank/DDBJ databases">
        <title>Extensive intraspecific genome diversity in a model arbuscular mycorrhizal fungus.</title>
        <authorList>
            <person name="Chen E.C.H."/>
            <person name="Morin E."/>
            <person name="Baudet D."/>
            <person name="Noel J."/>
            <person name="Ndikumana S."/>
            <person name="Charron P."/>
            <person name="St-Onge C."/>
            <person name="Giorgi J."/>
            <person name="Grigoriev I.V."/>
            <person name="Roux C."/>
            <person name="Martin F.M."/>
            <person name="Corradi N."/>
        </authorList>
    </citation>
    <scope>NUCLEOTIDE SEQUENCE [LARGE SCALE GENOMIC DNA]</scope>
    <source>
        <strain evidence="2 3">C2</strain>
    </source>
</reference>
<evidence type="ECO:0000313" key="3">
    <source>
        <dbReference type="Proteomes" id="UP000233469"/>
    </source>
</evidence>
<name>A0A2N1MNL5_9GLOM</name>
<keyword evidence="1" id="KW-1133">Transmembrane helix</keyword>